<proteinExistence type="predicted"/>
<sequence length="239" mass="27429">MDRNAARLLIKKHLDDGLPAVDIVRLVQPHGILKHFVYPTYKQLNQTGSIADHCRSGRPRSISLPAPIQRIQENIRRNAGCSVQGMAKEERVPRESLCRLVKLDTGFRPYHKRKVARLSNKQVEKRFKGCKTVAIVEHCYVVCLVVIAKLLNVCLSTYCVHDTLYLLHYWSSDSQYKLNMNLNFYHLEDWLLYGYKSNGVRSGMFIIIDIKDVSIARHGFKWAKANNPSTNFSDLLSSI</sequence>
<protein>
    <submittedName>
        <fullName evidence="2">Transposase</fullName>
    </submittedName>
</protein>
<organism evidence="1 2">
    <name type="scientific">Romanomermis culicivorax</name>
    <name type="common">Nematode worm</name>
    <dbReference type="NCBI Taxonomy" id="13658"/>
    <lineage>
        <taxon>Eukaryota</taxon>
        <taxon>Metazoa</taxon>
        <taxon>Ecdysozoa</taxon>
        <taxon>Nematoda</taxon>
        <taxon>Enoplea</taxon>
        <taxon>Dorylaimia</taxon>
        <taxon>Mermithida</taxon>
        <taxon>Mermithoidea</taxon>
        <taxon>Mermithidae</taxon>
        <taxon>Romanomermis</taxon>
    </lineage>
</organism>
<accession>A0A915KKS7</accession>
<keyword evidence="1" id="KW-1185">Reference proteome</keyword>
<dbReference type="PANTHER" id="PTHR46068:SF1">
    <property type="entry name" value="TRANSPOSASE IS30-LIKE HTH DOMAIN-CONTAINING PROTEIN"/>
    <property type="match status" value="1"/>
</dbReference>
<dbReference type="AlphaFoldDB" id="A0A915KKS7"/>
<dbReference type="Proteomes" id="UP000887565">
    <property type="component" value="Unplaced"/>
</dbReference>
<dbReference type="WBParaSite" id="nRc.2.0.1.t39032-RA">
    <property type="protein sequence ID" value="nRc.2.0.1.t39032-RA"/>
    <property type="gene ID" value="nRc.2.0.1.g39032"/>
</dbReference>
<reference evidence="2" key="1">
    <citation type="submission" date="2022-11" db="UniProtKB">
        <authorList>
            <consortium name="WormBaseParasite"/>
        </authorList>
    </citation>
    <scope>IDENTIFICATION</scope>
</reference>
<dbReference type="PANTHER" id="PTHR46068">
    <property type="entry name" value="PROTEIN CBG27172"/>
    <property type="match status" value="1"/>
</dbReference>
<evidence type="ECO:0000313" key="1">
    <source>
        <dbReference type="Proteomes" id="UP000887565"/>
    </source>
</evidence>
<evidence type="ECO:0000313" key="2">
    <source>
        <dbReference type="WBParaSite" id="nRc.2.0.1.t39032-RA"/>
    </source>
</evidence>
<name>A0A915KKS7_ROMCU</name>